<dbReference type="GO" id="GO:0005737">
    <property type="term" value="C:cytoplasm"/>
    <property type="evidence" value="ECO:0007669"/>
    <property type="project" value="TreeGrafter"/>
</dbReference>
<evidence type="ECO:0000256" key="3">
    <source>
        <dbReference type="ARBA" id="ARBA00022827"/>
    </source>
</evidence>
<dbReference type="InterPro" id="IPR036188">
    <property type="entry name" value="FAD/NAD-bd_sf"/>
</dbReference>
<dbReference type="PRINTS" id="PR00411">
    <property type="entry name" value="PNDRDTASEI"/>
</dbReference>
<evidence type="ECO:0000259" key="5">
    <source>
        <dbReference type="Pfam" id="PF07992"/>
    </source>
</evidence>
<dbReference type="Gene3D" id="3.30.390.30">
    <property type="match status" value="1"/>
</dbReference>
<dbReference type="InterPro" id="IPR023753">
    <property type="entry name" value="FAD/NAD-binding_dom"/>
</dbReference>
<dbReference type="SUPFAM" id="SSF51905">
    <property type="entry name" value="FAD/NAD(P)-binding domain"/>
    <property type="match status" value="2"/>
</dbReference>
<keyword evidence="3" id="KW-0274">FAD</keyword>
<evidence type="ECO:0000256" key="1">
    <source>
        <dbReference type="ARBA" id="ARBA00001974"/>
    </source>
</evidence>
<dbReference type="InterPro" id="IPR050446">
    <property type="entry name" value="FAD-oxidoreductase/Apoptosis"/>
</dbReference>
<keyword evidence="2" id="KW-0285">Flavoprotein</keyword>
<reference evidence="7 8" key="1">
    <citation type="journal article" date="2012" name="J. Bacteriol.">
        <title>Complete Genome Sequence of Providencia stuartii Clinical Isolate MRSN 2154.</title>
        <authorList>
            <person name="Clifford R.J."/>
            <person name="Hang J."/>
            <person name="Riley M.C."/>
            <person name="Onmus-Leone F."/>
            <person name="Kuschner R.A."/>
            <person name="Lesho E.P."/>
            <person name="Waterman P.E."/>
        </authorList>
    </citation>
    <scope>NUCLEOTIDE SEQUENCE [LARGE SCALE GENOMIC DNA]</scope>
    <source>
        <strain evidence="7 8">MRSN 2154</strain>
    </source>
</reference>
<dbReference type="AlphaFoldDB" id="A0A140NSG3"/>
<evidence type="ECO:0000256" key="4">
    <source>
        <dbReference type="ARBA" id="ARBA00023002"/>
    </source>
</evidence>
<feature type="domain" description="Reductase C-terminal" evidence="6">
    <location>
        <begin position="320"/>
        <end position="403"/>
    </location>
</feature>
<proteinExistence type="predicted"/>
<dbReference type="OrthoDB" id="9768666at2"/>
<keyword evidence="4" id="KW-0560">Oxidoreductase</keyword>
<organism evidence="7 8">
    <name type="scientific">Providencia stuartii (strain MRSN 2154)</name>
    <dbReference type="NCBI Taxonomy" id="1157951"/>
    <lineage>
        <taxon>Bacteria</taxon>
        <taxon>Pseudomonadati</taxon>
        <taxon>Pseudomonadota</taxon>
        <taxon>Gammaproteobacteria</taxon>
        <taxon>Enterobacterales</taxon>
        <taxon>Morganellaceae</taxon>
        <taxon>Providencia</taxon>
    </lineage>
</organism>
<dbReference type="PANTHER" id="PTHR43557">
    <property type="entry name" value="APOPTOSIS-INDUCING FACTOR 1"/>
    <property type="match status" value="1"/>
</dbReference>
<dbReference type="GO" id="GO:0016651">
    <property type="term" value="F:oxidoreductase activity, acting on NAD(P)H"/>
    <property type="evidence" value="ECO:0007669"/>
    <property type="project" value="TreeGrafter"/>
</dbReference>
<dbReference type="Pfam" id="PF07992">
    <property type="entry name" value="Pyr_redox_2"/>
    <property type="match status" value="1"/>
</dbReference>
<dbReference type="Proteomes" id="UP000005012">
    <property type="component" value="Chromosome"/>
</dbReference>
<evidence type="ECO:0000256" key="2">
    <source>
        <dbReference type="ARBA" id="ARBA00022630"/>
    </source>
</evidence>
<dbReference type="KEGG" id="psi:S70_19015"/>
<name>A0A140NSG3_PROSM</name>
<sequence length="404" mass="44478">MTQLIDGGIVIIGGGQAGGWAAKTLRDEGYQGILSVISDEPHDFYERPPLSKAALKQEGTPLSRLFSEDETDSLNLTWYRPVRATHIDANKKQVQLSDGRHLAFDKLLIATGGRPRFLSSAWQSHPRVFALRTWDDGQRLREALLSAKKMAIIGGGWIGLEVAASARQMGIDVTVFERQERLCQRSVPVSVSNALAQRHQQAGVEIITDCGEILLDESHDDLRISCAKQPSQSFDLAVMGIGVELNLELAATAGLEVTHGIVINGQGQTSHPDIYAAGDVACHPTLSLCLQSWAYAQNQAITTAKAMLNAHSEDFNDPAWLWSDQYQDNIQILGIPTPLATQHIQRITPNAEVHFSLNDDNELVQMVAFNDPRSIKLGKRWMQNSRKLSPSELADPNFSLMSLK</sequence>
<evidence type="ECO:0000313" key="8">
    <source>
        <dbReference type="Proteomes" id="UP000005012"/>
    </source>
</evidence>
<feature type="domain" description="FAD/NAD(P)-binding" evidence="5">
    <location>
        <begin position="9"/>
        <end position="300"/>
    </location>
</feature>
<dbReference type="InterPro" id="IPR016156">
    <property type="entry name" value="FAD/NAD-linked_Rdtase_dimer_sf"/>
</dbReference>
<gene>
    <name evidence="7" type="ordered locus">S70_19015</name>
</gene>
<reference evidence="8" key="2">
    <citation type="submission" date="2012-04" db="EMBL/GenBank/DDBJ databases">
        <title>Complete genome sequence of Providencia stuartii clinical isolate MRSN 2154.</title>
        <authorList>
            <person name="Clifford R.J."/>
            <person name="Hang J."/>
            <person name="Riley M.C."/>
            <person name="Onmus-Leone F."/>
            <person name="Kuschner R.A."/>
            <person name="Lesho E.P."/>
            <person name="Waterman P.E."/>
        </authorList>
    </citation>
    <scope>NUCLEOTIDE SEQUENCE [LARGE SCALE GENOMIC DNA]</scope>
    <source>
        <strain evidence="8">MRSN 2154</strain>
    </source>
</reference>
<dbReference type="HOGENOM" id="CLU_003291_4_0_6"/>
<dbReference type="SUPFAM" id="SSF55424">
    <property type="entry name" value="FAD/NAD-linked reductases, dimerisation (C-terminal) domain"/>
    <property type="match status" value="1"/>
</dbReference>
<accession>A0A140NSG3</accession>
<dbReference type="EMBL" id="CP003488">
    <property type="protein sequence ID" value="AFH95600.1"/>
    <property type="molecule type" value="Genomic_DNA"/>
</dbReference>
<evidence type="ECO:0000313" key="7">
    <source>
        <dbReference type="EMBL" id="AFH95600.1"/>
    </source>
</evidence>
<dbReference type="Gene3D" id="3.50.50.60">
    <property type="entry name" value="FAD/NAD(P)-binding domain"/>
    <property type="match status" value="2"/>
</dbReference>
<comment type="cofactor">
    <cofactor evidence="1">
        <name>FAD</name>
        <dbReference type="ChEBI" id="CHEBI:57692"/>
    </cofactor>
</comment>
<dbReference type="Pfam" id="PF14759">
    <property type="entry name" value="Reductase_C"/>
    <property type="match status" value="1"/>
</dbReference>
<dbReference type="PRINTS" id="PR00368">
    <property type="entry name" value="FADPNR"/>
</dbReference>
<dbReference type="PATRIC" id="fig|1157951.4.peg.3820"/>
<dbReference type="InterPro" id="IPR028202">
    <property type="entry name" value="Reductase_C"/>
</dbReference>
<evidence type="ECO:0000259" key="6">
    <source>
        <dbReference type="Pfam" id="PF14759"/>
    </source>
</evidence>
<dbReference type="PANTHER" id="PTHR43557:SF2">
    <property type="entry name" value="RIESKE DOMAIN-CONTAINING PROTEIN-RELATED"/>
    <property type="match status" value="1"/>
</dbReference>
<protein>
    <submittedName>
        <fullName evidence="7">Ferredoxin--NAD(+) reductase</fullName>
    </submittedName>
</protein>